<evidence type="ECO:0000313" key="4">
    <source>
        <dbReference type="Proteomes" id="UP001374579"/>
    </source>
</evidence>
<evidence type="ECO:0000256" key="2">
    <source>
        <dbReference type="SAM" id="SignalP"/>
    </source>
</evidence>
<dbReference type="Proteomes" id="UP001374579">
    <property type="component" value="Unassembled WGS sequence"/>
</dbReference>
<comment type="caution">
    <text evidence="3">The sequence shown here is derived from an EMBL/GenBank/DDBJ whole genome shotgun (WGS) entry which is preliminary data.</text>
</comment>
<feature type="chain" id="PRO_5042914881" evidence="2">
    <location>
        <begin position="19"/>
        <end position="220"/>
    </location>
</feature>
<sequence length="220" mass="24164">MLMPTLFLLLTTSFAVTAGQTELSGCRVDIDTDWTVRGSCNYTKADVSRVNDINCTWYRQHNQGSVTLVTEGSVTSQQKTEGNETDGYSGSCSFSVTDSPSQTGNHTFYIDFVPVPERMIAGQIEIMEPGKPETNCLEGTVFPEGQDRSCDCTNSKSQPGSPPPTVGWRGSAPGQPLLFRDIPRHPIESRWFCEMTWGPEGNSIVKTTNISTVIVCEYSK</sequence>
<name>A0AAN9AM84_9CAEN</name>
<feature type="region of interest" description="Disordered" evidence="1">
    <location>
        <begin position="148"/>
        <end position="174"/>
    </location>
</feature>
<reference evidence="3 4" key="1">
    <citation type="submission" date="2024-02" db="EMBL/GenBank/DDBJ databases">
        <title>Chromosome-scale genome assembly of the rough periwinkle Littorina saxatilis.</title>
        <authorList>
            <person name="De Jode A."/>
            <person name="Faria R."/>
            <person name="Formenti G."/>
            <person name="Sims Y."/>
            <person name="Smith T.P."/>
            <person name="Tracey A."/>
            <person name="Wood J.M.D."/>
            <person name="Zagrodzka Z.B."/>
            <person name="Johannesson K."/>
            <person name="Butlin R.K."/>
            <person name="Leder E.H."/>
        </authorList>
    </citation>
    <scope>NUCLEOTIDE SEQUENCE [LARGE SCALE GENOMIC DNA]</scope>
    <source>
        <strain evidence="3">Snail1</strain>
        <tissue evidence="3">Muscle</tissue>
    </source>
</reference>
<accession>A0AAN9AM84</accession>
<dbReference type="AlphaFoldDB" id="A0AAN9AM84"/>
<protein>
    <submittedName>
        <fullName evidence="3">Uncharacterized protein</fullName>
    </submittedName>
</protein>
<organism evidence="3 4">
    <name type="scientific">Littorina saxatilis</name>
    <dbReference type="NCBI Taxonomy" id="31220"/>
    <lineage>
        <taxon>Eukaryota</taxon>
        <taxon>Metazoa</taxon>
        <taxon>Spiralia</taxon>
        <taxon>Lophotrochozoa</taxon>
        <taxon>Mollusca</taxon>
        <taxon>Gastropoda</taxon>
        <taxon>Caenogastropoda</taxon>
        <taxon>Littorinimorpha</taxon>
        <taxon>Littorinoidea</taxon>
        <taxon>Littorinidae</taxon>
        <taxon>Littorina</taxon>
    </lineage>
</organism>
<dbReference type="EMBL" id="JBAMIC010001766">
    <property type="protein sequence ID" value="KAK7089421.1"/>
    <property type="molecule type" value="Genomic_DNA"/>
</dbReference>
<keyword evidence="2" id="KW-0732">Signal</keyword>
<keyword evidence="4" id="KW-1185">Reference proteome</keyword>
<evidence type="ECO:0000256" key="1">
    <source>
        <dbReference type="SAM" id="MobiDB-lite"/>
    </source>
</evidence>
<evidence type="ECO:0000313" key="3">
    <source>
        <dbReference type="EMBL" id="KAK7089421.1"/>
    </source>
</evidence>
<proteinExistence type="predicted"/>
<feature type="signal peptide" evidence="2">
    <location>
        <begin position="1"/>
        <end position="18"/>
    </location>
</feature>
<gene>
    <name evidence="3" type="ORF">V1264_024316</name>
</gene>